<evidence type="ECO:0000259" key="2">
    <source>
        <dbReference type="PROSITE" id="PS50994"/>
    </source>
</evidence>
<dbReference type="InterPro" id="IPR012337">
    <property type="entry name" value="RNaseH-like_sf"/>
</dbReference>
<dbReference type="PROSITE" id="PS50994">
    <property type="entry name" value="INTEGRASE"/>
    <property type="match status" value="1"/>
</dbReference>
<organism evidence="3">
    <name type="scientific">uncultured Phycisphaerae bacterium</name>
    <dbReference type="NCBI Taxonomy" id="904963"/>
    <lineage>
        <taxon>Bacteria</taxon>
        <taxon>Pseudomonadati</taxon>
        <taxon>Planctomycetota</taxon>
        <taxon>Phycisphaerae</taxon>
        <taxon>environmental samples</taxon>
    </lineage>
</organism>
<proteinExistence type="predicted"/>
<dbReference type="Gene3D" id="3.30.420.10">
    <property type="entry name" value="Ribonuclease H-like superfamily/Ribonuclease H"/>
    <property type="match status" value="1"/>
</dbReference>
<protein>
    <recommendedName>
        <fullName evidence="2">Integrase catalytic domain-containing protein</fullName>
    </recommendedName>
</protein>
<dbReference type="NCBIfam" id="NF033594">
    <property type="entry name" value="transpos_ISNCY_2"/>
    <property type="match status" value="1"/>
</dbReference>
<feature type="region of interest" description="Disordered" evidence="1">
    <location>
        <begin position="370"/>
        <end position="426"/>
    </location>
</feature>
<dbReference type="EMBL" id="CADCUQ010000348">
    <property type="protein sequence ID" value="CAA9397786.1"/>
    <property type="molecule type" value="Genomic_DNA"/>
</dbReference>
<dbReference type="GO" id="GO:0015074">
    <property type="term" value="P:DNA integration"/>
    <property type="evidence" value="ECO:0007669"/>
    <property type="project" value="InterPro"/>
</dbReference>
<dbReference type="SUPFAM" id="SSF46689">
    <property type="entry name" value="Homeodomain-like"/>
    <property type="match status" value="1"/>
</dbReference>
<dbReference type="InterPro" id="IPR001584">
    <property type="entry name" value="Integrase_cat-core"/>
</dbReference>
<dbReference type="SUPFAM" id="SSF53098">
    <property type="entry name" value="Ribonuclease H-like"/>
    <property type="match status" value="1"/>
</dbReference>
<dbReference type="GO" id="GO:0003676">
    <property type="term" value="F:nucleic acid binding"/>
    <property type="evidence" value="ECO:0007669"/>
    <property type="project" value="InterPro"/>
</dbReference>
<dbReference type="InterPro" id="IPR036397">
    <property type="entry name" value="RNaseH_sf"/>
</dbReference>
<dbReference type="InterPro" id="IPR047797">
    <property type="entry name" value="ISNCY_transpos"/>
</dbReference>
<sequence length="426" mass="47753">MSVKERRRLEVFSRVCEGAISVAKAAELLGLSERQAWRVKARYQGAKDAGLVHRLRGRASNRRSDPSVREAVLTLYRAKYAGFGATLACEYLARDDGRTVSHDTLGRWLRAEGLWARQRKRGRHRRRRERRSHAGELVQMDGSWHDWFEGRGPWCCLMVMVDDATGRVFARFYEKETLAAAFDVFGRYVAAHGLPRSLYVDHAAMYEPDGDGNPTQFGRAMNDVDVELILAHSPQAKGRVERANGTLQDRLVKAMRLAGVGGGGGVDAANRFLDDSPFLAGLNGRFAVPAAKRADVHRPPPRGTRLERVLCVQEERAVGKDWCVQWRGRLLQVDATHEPLELSRAGRRVRVTEQLDGTLHVSYGGQDLRWRELGGRPPRPRAPRKPVVNNERWTPPARHPWKAWPSCGSRRRTLVGSAASGPAAGR</sequence>
<evidence type="ECO:0000313" key="3">
    <source>
        <dbReference type="EMBL" id="CAA9397786.1"/>
    </source>
</evidence>
<feature type="domain" description="Integrase catalytic" evidence="2">
    <location>
        <begin position="127"/>
        <end position="307"/>
    </location>
</feature>
<gene>
    <name evidence="3" type="ORF">AVDCRST_MAG64-1532</name>
</gene>
<dbReference type="Pfam" id="PF13384">
    <property type="entry name" value="HTH_23"/>
    <property type="match status" value="1"/>
</dbReference>
<name>A0A6J4P0U0_9BACT</name>
<reference evidence="3" key="1">
    <citation type="submission" date="2020-02" db="EMBL/GenBank/DDBJ databases">
        <authorList>
            <person name="Meier V. D."/>
        </authorList>
    </citation>
    <scope>NUCLEOTIDE SEQUENCE</scope>
    <source>
        <strain evidence="3">AVDCRST_MAG64</strain>
    </source>
</reference>
<dbReference type="PANTHER" id="PTHR35004:SF7">
    <property type="entry name" value="INTEGRASE PROTEIN"/>
    <property type="match status" value="1"/>
</dbReference>
<accession>A0A6J4P0U0</accession>
<dbReference type="AlphaFoldDB" id="A0A6J4P0U0"/>
<evidence type="ECO:0000256" key="1">
    <source>
        <dbReference type="SAM" id="MobiDB-lite"/>
    </source>
</evidence>
<dbReference type="PANTHER" id="PTHR35004">
    <property type="entry name" value="TRANSPOSASE RV3428C-RELATED"/>
    <property type="match status" value="1"/>
</dbReference>
<dbReference type="InterPro" id="IPR009057">
    <property type="entry name" value="Homeodomain-like_sf"/>
</dbReference>